<sequence>MGYMSKNVIRWKLSELMARHRIKGKDLANYLGISANSVSALKRAEIMPEIGGERWEQICEAINELSCRDEKCTPFDLVEYAPSQDESTKKYDSSSKVSAV</sequence>
<proteinExistence type="predicted"/>
<dbReference type="Pfam" id="PF13443">
    <property type="entry name" value="HTH_26"/>
    <property type="match status" value="1"/>
</dbReference>
<dbReference type="CDD" id="cd00093">
    <property type="entry name" value="HTH_XRE"/>
    <property type="match status" value="1"/>
</dbReference>
<dbReference type="Proteomes" id="UP000218418">
    <property type="component" value="Chromosome"/>
</dbReference>
<evidence type="ECO:0000259" key="1">
    <source>
        <dbReference type="Pfam" id="PF13443"/>
    </source>
</evidence>
<dbReference type="EMBL" id="AP018227">
    <property type="protein sequence ID" value="BAY85915.1"/>
    <property type="molecule type" value="Genomic_DNA"/>
</dbReference>
<dbReference type="GO" id="GO:0003677">
    <property type="term" value="F:DNA binding"/>
    <property type="evidence" value="ECO:0007669"/>
    <property type="project" value="InterPro"/>
</dbReference>
<accession>A0A1Z4LXD2</accession>
<dbReference type="SUPFAM" id="SSF47413">
    <property type="entry name" value="lambda repressor-like DNA-binding domains"/>
    <property type="match status" value="1"/>
</dbReference>
<organism evidence="2 3">
    <name type="scientific">Calothrix parasitica NIES-267</name>
    <dbReference type="NCBI Taxonomy" id="1973488"/>
    <lineage>
        <taxon>Bacteria</taxon>
        <taxon>Bacillati</taxon>
        <taxon>Cyanobacteriota</taxon>
        <taxon>Cyanophyceae</taxon>
        <taxon>Nostocales</taxon>
        <taxon>Calotrichaceae</taxon>
        <taxon>Calothrix</taxon>
    </lineage>
</organism>
<dbReference type="InterPro" id="IPR010982">
    <property type="entry name" value="Lambda_DNA-bd_dom_sf"/>
</dbReference>
<dbReference type="SUPFAM" id="SSF52768">
    <property type="entry name" value="Arginase/deacetylase"/>
    <property type="match status" value="1"/>
</dbReference>
<dbReference type="InterPro" id="IPR023696">
    <property type="entry name" value="Ureohydrolase_dom_sf"/>
</dbReference>
<evidence type="ECO:0000313" key="3">
    <source>
        <dbReference type="Proteomes" id="UP000218418"/>
    </source>
</evidence>
<name>A0A1Z4LXD2_9CYAN</name>
<feature type="domain" description="HTH cro/C1-type" evidence="1">
    <location>
        <begin position="12"/>
        <end position="63"/>
    </location>
</feature>
<gene>
    <name evidence="2" type="ORF">NIES267_54210</name>
</gene>
<dbReference type="AlphaFoldDB" id="A0A1Z4LXD2"/>
<keyword evidence="3" id="KW-1185">Reference proteome</keyword>
<evidence type="ECO:0000313" key="2">
    <source>
        <dbReference type="EMBL" id="BAY85915.1"/>
    </source>
</evidence>
<reference evidence="2 3" key="1">
    <citation type="submission" date="2017-06" db="EMBL/GenBank/DDBJ databases">
        <title>Genome sequencing of cyanobaciteial culture collection at National Institute for Environmental Studies (NIES).</title>
        <authorList>
            <person name="Hirose Y."/>
            <person name="Shimura Y."/>
            <person name="Fujisawa T."/>
            <person name="Nakamura Y."/>
            <person name="Kawachi M."/>
        </authorList>
    </citation>
    <scope>NUCLEOTIDE SEQUENCE [LARGE SCALE GENOMIC DNA]</scope>
    <source>
        <strain evidence="2 3">NIES-267</strain>
    </source>
</reference>
<dbReference type="InterPro" id="IPR001387">
    <property type="entry name" value="Cro/C1-type_HTH"/>
</dbReference>
<protein>
    <recommendedName>
        <fullName evidence="1">HTH cro/C1-type domain-containing protein</fullName>
    </recommendedName>
</protein>